<accession>A0A6C0GU42</accession>
<keyword evidence="2" id="KW-1185">Reference proteome</keyword>
<dbReference type="Gene3D" id="3.40.1660.10">
    <property type="entry name" value="EreA-like (biosynthetic domain)"/>
    <property type="match status" value="1"/>
</dbReference>
<protein>
    <submittedName>
        <fullName evidence="1">Erythromycin esterase family protein</fullName>
    </submittedName>
</protein>
<gene>
    <name evidence="1" type="ORF">GXP67_31705</name>
</gene>
<dbReference type="AlphaFoldDB" id="A0A6C0GU42"/>
<dbReference type="Proteomes" id="UP000480178">
    <property type="component" value="Chromosome"/>
</dbReference>
<dbReference type="EMBL" id="CP048222">
    <property type="protein sequence ID" value="QHT70890.1"/>
    <property type="molecule type" value="Genomic_DNA"/>
</dbReference>
<organism evidence="1 2">
    <name type="scientific">Rhodocytophaga rosea</name>
    <dbReference type="NCBI Taxonomy" id="2704465"/>
    <lineage>
        <taxon>Bacteria</taxon>
        <taxon>Pseudomonadati</taxon>
        <taxon>Bacteroidota</taxon>
        <taxon>Cytophagia</taxon>
        <taxon>Cytophagales</taxon>
        <taxon>Rhodocytophagaceae</taxon>
        <taxon>Rhodocytophaga</taxon>
    </lineage>
</organism>
<dbReference type="SUPFAM" id="SSF159501">
    <property type="entry name" value="EreA/ChaN-like"/>
    <property type="match status" value="1"/>
</dbReference>
<evidence type="ECO:0000313" key="1">
    <source>
        <dbReference type="EMBL" id="QHT70890.1"/>
    </source>
</evidence>
<dbReference type="KEGG" id="rhoz:GXP67_31705"/>
<sequence>MSQTNIDNLILDLRAPVASTEVFRWLHSPHKVYLTGWFNSSPAACIQEVEVSRWYDGLIFIKQTTPTRPTANALKTVARREGL</sequence>
<evidence type="ECO:0000313" key="2">
    <source>
        <dbReference type="Proteomes" id="UP000480178"/>
    </source>
</evidence>
<proteinExistence type="predicted"/>
<reference evidence="1 2" key="1">
    <citation type="submission" date="2020-01" db="EMBL/GenBank/DDBJ databases">
        <authorList>
            <person name="Kim M.K."/>
        </authorList>
    </citation>
    <scope>NUCLEOTIDE SEQUENCE [LARGE SCALE GENOMIC DNA]</scope>
    <source>
        <strain evidence="1 2">172606-1</strain>
    </source>
</reference>
<name>A0A6C0GU42_9BACT</name>
<dbReference type="RefSeq" id="WP_162446836.1">
    <property type="nucleotide sequence ID" value="NZ_CP048222.1"/>
</dbReference>